<feature type="transmembrane region" description="Helical" evidence="13">
    <location>
        <begin position="6"/>
        <end position="25"/>
    </location>
</feature>
<comment type="subcellular location">
    <subcellularLocation>
        <location evidence="1 12">Mitochondrion membrane</location>
        <topology evidence="1 12">Single-pass membrane protein</topology>
    </subcellularLocation>
</comment>
<name>A9Y805_9SALA</name>
<evidence type="ECO:0000256" key="5">
    <source>
        <dbReference type="ARBA" id="ARBA00022692"/>
    </source>
</evidence>
<evidence type="ECO:0000256" key="8">
    <source>
        <dbReference type="ARBA" id="ARBA00023065"/>
    </source>
</evidence>
<evidence type="ECO:0000256" key="9">
    <source>
        <dbReference type="ARBA" id="ARBA00023128"/>
    </source>
</evidence>
<evidence type="ECO:0000313" key="14">
    <source>
        <dbReference type="EMBL" id="ABX46745.1"/>
    </source>
</evidence>
<accession>A9Y805</accession>
<gene>
    <name evidence="14" type="primary">atp8</name>
</gene>
<dbReference type="GO" id="GO:0015078">
    <property type="term" value="F:proton transmembrane transporter activity"/>
    <property type="evidence" value="ECO:0007669"/>
    <property type="project" value="InterPro"/>
</dbReference>
<keyword evidence="11" id="KW-0066">ATP synthesis</keyword>
<keyword evidence="9 12" id="KW-0496">Mitochondrion</keyword>
<keyword evidence="6 12" id="KW-0375">Hydrogen ion transport</keyword>
<evidence type="ECO:0000256" key="1">
    <source>
        <dbReference type="ARBA" id="ARBA00004304"/>
    </source>
</evidence>
<dbReference type="Pfam" id="PF00895">
    <property type="entry name" value="ATP-synt_8"/>
    <property type="match status" value="1"/>
</dbReference>
<keyword evidence="10 13" id="KW-0472">Membrane</keyword>
<dbReference type="GO" id="GO:0045259">
    <property type="term" value="C:proton-transporting ATP synthase complex"/>
    <property type="evidence" value="ECO:0007669"/>
    <property type="project" value="UniProtKB-KW"/>
</dbReference>
<evidence type="ECO:0000256" key="11">
    <source>
        <dbReference type="ARBA" id="ARBA00023310"/>
    </source>
</evidence>
<dbReference type="EMBL" id="EU117190">
    <property type="protein sequence ID" value="ABX46745.1"/>
    <property type="molecule type" value="Genomic_DNA"/>
</dbReference>
<dbReference type="PANTHER" id="PTHR39937:SF1">
    <property type="entry name" value="ATP SYNTHASE PROTEIN 8"/>
    <property type="match status" value="1"/>
</dbReference>
<dbReference type="InterPro" id="IPR001421">
    <property type="entry name" value="ATP8_metazoa"/>
</dbReference>
<proteinExistence type="inferred from homology"/>
<dbReference type="AlphaFoldDB" id="A9Y805"/>
<dbReference type="GO" id="GO:0015986">
    <property type="term" value="P:proton motive force-driven ATP synthesis"/>
    <property type="evidence" value="ECO:0007669"/>
    <property type="project" value="InterPro"/>
</dbReference>
<comment type="similarity">
    <text evidence="2 12">Belongs to the ATPase protein 8 family.</text>
</comment>
<keyword evidence="5 12" id="KW-0812">Transmembrane</keyword>
<reference evidence="14" key="1">
    <citation type="journal article" date="2008" name="Zoology">
        <title>Genome size, cell size, and the evolution of enucleated erythrocytes in attenuate salamanders.</title>
        <authorList>
            <person name="Mueller R.L."/>
            <person name="Gregory T.R."/>
            <person name="Gregory S.M."/>
            <person name="Hsieh A."/>
            <person name="Boore J.L."/>
        </authorList>
    </citation>
    <scope>NUCLEOTIDE SEQUENCE</scope>
</reference>
<evidence type="ECO:0000256" key="12">
    <source>
        <dbReference type="RuleBase" id="RU003661"/>
    </source>
</evidence>
<evidence type="ECO:0000256" key="4">
    <source>
        <dbReference type="ARBA" id="ARBA00022547"/>
    </source>
</evidence>
<keyword evidence="3 12" id="KW-0813">Transport</keyword>
<evidence type="ECO:0000256" key="2">
    <source>
        <dbReference type="ARBA" id="ARBA00008892"/>
    </source>
</evidence>
<dbReference type="GO" id="GO:0031966">
    <property type="term" value="C:mitochondrial membrane"/>
    <property type="evidence" value="ECO:0007669"/>
    <property type="project" value="UniProtKB-SubCell"/>
</dbReference>
<organism evidence="14">
    <name type="scientific">Batrachoseps diabolicus</name>
    <name type="common">Hell Hollow slender salamander</name>
    <dbReference type="NCBI Taxonomy" id="75486"/>
    <lineage>
        <taxon>Eukaryota</taxon>
        <taxon>Metazoa</taxon>
        <taxon>Chordata</taxon>
        <taxon>Craniata</taxon>
        <taxon>Vertebrata</taxon>
        <taxon>Euteleostomi</taxon>
        <taxon>Amphibia</taxon>
        <taxon>Batrachia</taxon>
        <taxon>Caudata</taxon>
        <taxon>Salamandroidea</taxon>
        <taxon>Plethodontidae</taxon>
        <taxon>Hemidactyliinae</taxon>
        <taxon>Batrachoseps</taxon>
    </lineage>
</organism>
<sequence>MPQLNPGPWLFIFIMSWLVYLMILAPKVANLKMPNEPLTQNTHLNTTQPWNWPWT</sequence>
<evidence type="ECO:0000256" key="13">
    <source>
        <dbReference type="SAM" id="Phobius"/>
    </source>
</evidence>
<keyword evidence="8 12" id="KW-0406">Ion transport</keyword>
<keyword evidence="4 12" id="KW-0138">CF(0)</keyword>
<dbReference type="InterPro" id="IPR050635">
    <property type="entry name" value="ATPase_protein_8"/>
</dbReference>
<protein>
    <recommendedName>
        <fullName evidence="12">ATP synthase complex subunit 8</fullName>
    </recommendedName>
</protein>
<keyword evidence="7 13" id="KW-1133">Transmembrane helix</keyword>
<dbReference type="PANTHER" id="PTHR39937">
    <property type="entry name" value="ATP SYNTHASE PROTEIN 8"/>
    <property type="match status" value="1"/>
</dbReference>
<evidence type="ECO:0000256" key="3">
    <source>
        <dbReference type="ARBA" id="ARBA00022448"/>
    </source>
</evidence>
<evidence type="ECO:0000256" key="7">
    <source>
        <dbReference type="ARBA" id="ARBA00022989"/>
    </source>
</evidence>
<geneLocation type="mitochondrion" evidence="14"/>
<evidence type="ECO:0000256" key="6">
    <source>
        <dbReference type="ARBA" id="ARBA00022781"/>
    </source>
</evidence>
<evidence type="ECO:0000256" key="10">
    <source>
        <dbReference type="ARBA" id="ARBA00023136"/>
    </source>
</evidence>